<keyword evidence="7" id="KW-0479">Metal-binding</keyword>
<dbReference type="EC" id="4.2.2.2" evidence="5"/>
<evidence type="ECO:0000256" key="6">
    <source>
        <dbReference type="ARBA" id="ARBA00022525"/>
    </source>
</evidence>
<dbReference type="OMA" id="MTINDNF"/>
<proteinExistence type="inferred from homology"/>
<dbReference type="GO" id="GO:0005576">
    <property type="term" value="C:extracellular region"/>
    <property type="evidence" value="ECO:0007669"/>
    <property type="project" value="UniProtKB-SubCell"/>
</dbReference>
<dbReference type="AlphaFoldDB" id="A0A0U5FZZ2"/>
<evidence type="ECO:0000256" key="5">
    <source>
        <dbReference type="ARBA" id="ARBA00012272"/>
    </source>
</evidence>
<dbReference type="InterPro" id="IPR012334">
    <property type="entry name" value="Pectin_lyas_fold"/>
</dbReference>
<dbReference type="GO" id="GO:0030570">
    <property type="term" value="F:pectate lyase activity"/>
    <property type="evidence" value="ECO:0007669"/>
    <property type="project" value="UniProtKB-EC"/>
</dbReference>
<dbReference type="Gene3D" id="2.160.20.10">
    <property type="entry name" value="Single-stranded right-handed beta-helix, Pectin lyase-like"/>
    <property type="match status" value="1"/>
</dbReference>
<dbReference type="GO" id="GO:0046872">
    <property type="term" value="F:metal ion binding"/>
    <property type="evidence" value="ECO:0007669"/>
    <property type="project" value="UniProtKB-KW"/>
</dbReference>
<evidence type="ECO:0000256" key="4">
    <source>
        <dbReference type="ARBA" id="ARBA00010980"/>
    </source>
</evidence>
<reference evidence="18" key="1">
    <citation type="journal article" date="2016" name="Genome Announc.">
        <title>Draft genome sequences of fungus Aspergillus calidoustus.</title>
        <authorList>
            <person name="Horn F."/>
            <person name="Linde J."/>
            <person name="Mattern D.J."/>
            <person name="Walther G."/>
            <person name="Guthke R."/>
            <person name="Scherlach K."/>
            <person name="Martin K."/>
            <person name="Brakhage A.A."/>
            <person name="Petzke L."/>
            <person name="Valiante V."/>
        </authorList>
    </citation>
    <scope>NUCLEOTIDE SEQUENCE [LARGE SCALE GENOMIC DNA]</scope>
    <source>
        <strain evidence="18">SF006504</strain>
    </source>
</reference>
<evidence type="ECO:0000256" key="1">
    <source>
        <dbReference type="ARBA" id="ARBA00000695"/>
    </source>
</evidence>
<keyword evidence="12" id="KW-0961">Cell wall biogenesis/degradation</keyword>
<dbReference type="Proteomes" id="UP000054771">
    <property type="component" value="Unassembled WGS sequence"/>
</dbReference>
<evidence type="ECO:0000256" key="15">
    <source>
        <dbReference type="SAM" id="SignalP"/>
    </source>
</evidence>
<dbReference type="GO" id="GO:0000272">
    <property type="term" value="P:polysaccharide catabolic process"/>
    <property type="evidence" value="ECO:0007669"/>
    <property type="project" value="UniProtKB-KW"/>
</dbReference>
<keyword evidence="6 14" id="KW-0964">Secreted</keyword>
<evidence type="ECO:0000256" key="10">
    <source>
        <dbReference type="ARBA" id="ARBA00023239"/>
    </source>
</evidence>
<accession>A0A0U5FZZ2</accession>
<feature type="domain" description="Pectate lyase" evidence="16">
    <location>
        <begin position="50"/>
        <end position="261"/>
    </location>
</feature>
<dbReference type="InterPro" id="IPR011050">
    <property type="entry name" value="Pectin_lyase_fold/virulence"/>
</dbReference>
<dbReference type="SUPFAM" id="SSF51126">
    <property type="entry name" value="Pectin lyase-like"/>
    <property type="match status" value="1"/>
</dbReference>
<evidence type="ECO:0000256" key="8">
    <source>
        <dbReference type="ARBA" id="ARBA00022729"/>
    </source>
</evidence>
<evidence type="ECO:0000256" key="13">
    <source>
        <dbReference type="ARBA" id="ARBA00023326"/>
    </source>
</evidence>
<evidence type="ECO:0000313" key="18">
    <source>
        <dbReference type="Proteomes" id="UP000054771"/>
    </source>
</evidence>
<keyword evidence="13 14" id="KW-0624">Polysaccharide degradation</keyword>
<protein>
    <recommendedName>
        <fullName evidence="5">pectate lyase</fullName>
        <ecNumber evidence="5">4.2.2.2</ecNumber>
    </recommendedName>
</protein>
<evidence type="ECO:0000256" key="14">
    <source>
        <dbReference type="RuleBase" id="RU361173"/>
    </source>
</evidence>
<dbReference type="InterPro" id="IPR002022">
    <property type="entry name" value="Pec_lyase"/>
</dbReference>
<keyword evidence="11 14" id="KW-0119">Carbohydrate metabolism</keyword>
<dbReference type="InterPro" id="IPR045032">
    <property type="entry name" value="PEL"/>
</dbReference>
<gene>
    <name evidence="17" type="ORF">ASPCAL05352</name>
</gene>
<keyword evidence="18" id="KW-1185">Reference proteome</keyword>
<comment type="catalytic activity">
    <reaction evidence="1">
        <text>Eliminative cleavage of (1-&gt;4)-alpha-D-galacturonan to give oligosaccharides with 4-deoxy-alpha-D-galact-4-enuronosyl groups at their non-reducing ends.</text>
        <dbReference type="EC" id="4.2.2.2"/>
    </reaction>
</comment>
<comment type="similarity">
    <text evidence="4 14">Belongs to the polysaccharide lyase 1 family.</text>
</comment>
<comment type="subcellular location">
    <subcellularLocation>
        <location evidence="3 14">Secreted</location>
    </subcellularLocation>
</comment>
<evidence type="ECO:0000256" key="7">
    <source>
        <dbReference type="ARBA" id="ARBA00022723"/>
    </source>
</evidence>
<evidence type="ECO:0000256" key="11">
    <source>
        <dbReference type="ARBA" id="ARBA00023277"/>
    </source>
</evidence>
<dbReference type="OrthoDB" id="2019149at2759"/>
<name>A0A0U5FZZ2_ASPCI</name>
<keyword evidence="10 14" id="KW-0456">Lyase</keyword>
<evidence type="ECO:0000256" key="12">
    <source>
        <dbReference type="ARBA" id="ARBA00023316"/>
    </source>
</evidence>
<comment type="cofactor">
    <cofactor evidence="2">
        <name>Ca(2+)</name>
        <dbReference type="ChEBI" id="CHEBI:29108"/>
    </cofactor>
</comment>
<keyword evidence="8 15" id="KW-0732">Signal</keyword>
<dbReference type="STRING" id="454130.A0A0U5FZZ2"/>
<dbReference type="PANTHER" id="PTHR31683:SF18">
    <property type="entry name" value="PECTATE LYASE 21-RELATED"/>
    <property type="match status" value="1"/>
</dbReference>
<evidence type="ECO:0000256" key="3">
    <source>
        <dbReference type="ARBA" id="ARBA00004613"/>
    </source>
</evidence>
<dbReference type="PANTHER" id="PTHR31683">
    <property type="entry name" value="PECTATE LYASE 18-RELATED"/>
    <property type="match status" value="1"/>
</dbReference>
<evidence type="ECO:0000313" key="17">
    <source>
        <dbReference type="EMBL" id="CEL04221.1"/>
    </source>
</evidence>
<evidence type="ECO:0000256" key="2">
    <source>
        <dbReference type="ARBA" id="ARBA00001913"/>
    </source>
</evidence>
<organism evidence="17 18">
    <name type="scientific">Aspergillus calidoustus</name>
    <dbReference type="NCBI Taxonomy" id="454130"/>
    <lineage>
        <taxon>Eukaryota</taxon>
        <taxon>Fungi</taxon>
        <taxon>Dikarya</taxon>
        <taxon>Ascomycota</taxon>
        <taxon>Pezizomycotina</taxon>
        <taxon>Eurotiomycetes</taxon>
        <taxon>Eurotiomycetidae</taxon>
        <taxon>Eurotiales</taxon>
        <taxon>Aspergillaceae</taxon>
        <taxon>Aspergillus</taxon>
        <taxon>Aspergillus subgen. Nidulantes</taxon>
    </lineage>
</organism>
<sequence>MRIINPLVSALLLAATTLTTAQSPTCAKCDLEAHGFASLNGGTTGGRGGETVTVRKLDDLIRYAASPDPLIIRINGMLKVRPFGFEVPVKSDKTIIGVGAKSGLEGGGLNINAQRNIIIRNLKIHGTYDGVSNWAGKEGDYDAIQVDNSTNIWIDGNHLTEMGDGLIDLRRDTDYVTVSKNLIEKHNKAFGIGWTENVISKVTINDNFFHSTNVRNPSGGAMKYGHLYNNYYRNITGYGNYARGKTEMLIETSYFEDVFDPIVAGPEGRIRTNWVKFKRCEGERHLDVRGETVFRASDFYNYTLADPYDIPIDVPYNAGPKADIGV</sequence>
<dbReference type="SMART" id="SM00656">
    <property type="entry name" value="Amb_all"/>
    <property type="match status" value="1"/>
</dbReference>
<evidence type="ECO:0000256" key="9">
    <source>
        <dbReference type="ARBA" id="ARBA00022837"/>
    </source>
</evidence>
<feature type="signal peptide" evidence="15">
    <location>
        <begin position="1"/>
        <end position="21"/>
    </location>
</feature>
<evidence type="ECO:0000259" key="16">
    <source>
        <dbReference type="SMART" id="SM00656"/>
    </source>
</evidence>
<dbReference type="EMBL" id="CDMC01000004">
    <property type="protein sequence ID" value="CEL04221.1"/>
    <property type="molecule type" value="Genomic_DNA"/>
</dbReference>
<dbReference type="Pfam" id="PF00544">
    <property type="entry name" value="Pectate_lyase_4"/>
    <property type="match status" value="1"/>
</dbReference>
<feature type="chain" id="PRO_5006857439" description="pectate lyase" evidence="15">
    <location>
        <begin position="22"/>
        <end position="326"/>
    </location>
</feature>
<keyword evidence="9" id="KW-0106">Calcium</keyword>
<dbReference type="GO" id="GO:0071555">
    <property type="term" value="P:cell wall organization"/>
    <property type="evidence" value="ECO:0007669"/>
    <property type="project" value="UniProtKB-KW"/>
</dbReference>